<organism evidence="1">
    <name type="scientific">marine metagenome</name>
    <dbReference type="NCBI Taxonomy" id="408172"/>
    <lineage>
        <taxon>unclassified sequences</taxon>
        <taxon>metagenomes</taxon>
        <taxon>ecological metagenomes</taxon>
    </lineage>
</organism>
<dbReference type="SUPFAM" id="SSF51556">
    <property type="entry name" value="Metallo-dependent hydrolases"/>
    <property type="match status" value="1"/>
</dbReference>
<dbReference type="SUPFAM" id="SSF51338">
    <property type="entry name" value="Composite domain of metallo-dependent hydrolases"/>
    <property type="match status" value="1"/>
</dbReference>
<dbReference type="EMBL" id="UINC01115664">
    <property type="protein sequence ID" value="SVC86863.1"/>
    <property type="molecule type" value="Genomic_DNA"/>
</dbReference>
<sequence>MNRICKSCILLLLLSSYALPGSCGDPVDGPKWAIRGGKVVTITKGNLEGAVVLVSGSRIEKIIARPPAGWKPPAGYKLIDAGERWVVPGFIELHSHIAGGDLNDMVYPVNPGFRTLDNVIPRNALLKRAQAGGVTTALFIPGSGTNMGGFGTLIKTAGKDLDEMLIRFPGALKIAQGGNPERRGGDIGYPRIGMNWLIRNALKEGQAYTRAWDAWEADKTKKKPVKNPRLEMFRGLFHRE</sequence>
<dbReference type="AlphaFoldDB" id="A0A382QMX3"/>
<dbReference type="InterPro" id="IPR032466">
    <property type="entry name" value="Metal_Hydrolase"/>
</dbReference>
<evidence type="ECO:0000313" key="1">
    <source>
        <dbReference type="EMBL" id="SVC86863.1"/>
    </source>
</evidence>
<dbReference type="Gene3D" id="3.20.20.140">
    <property type="entry name" value="Metal-dependent hydrolases"/>
    <property type="match status" value="1"/>
</dbReference>
<reference evidence="1" key="1">
    <citation type="submission" date="2018-05" db="EMBL/GenBank/DDBJ databases">
        <authorList>
            <person name="Lanie J.A."/>
            <person name="Ng W.-L."/>
            <person name="Kazmierczak K.M."/>
            <person name="Andrzejewski T.M."/>
            <person name="Davidsen T.M."/>
            <person name="Wayne K.J."/>
            <person name="Tettelin H."/>
            <person name="Glass J.I."/>
            <person name="Rusch D."/>
            <person name="Podicherti R."/>
            <person name="Tsui H.-C.T."/>
            <person name="Winkler M.E."/>
        </authorList>
    </citation>
    <scope>NUCLEOTIDE SEQUENCE</scope>
</reference>
<feature type="non-terminal residue" evidence="1">
    <location>
        <position position="240"/>
    </location>
</feature>
<gene>
    <name evidence="1" type="ORF">METZ01_LOCUS339717</name>
</gene>
<dbReference type="InterPro" id="IPR011059">
    <property type="entry name" value="Metal-dep_hydrolase_composite"/>
</dbReference>
<dbReference type="GO" id="GO:0016810">
    <property type="term" value="F:hydrolase activity, acting on carbon-nitrogen (but not peptide) bonds"/>
    <property type="evidence" value="ECO:0007669"/>
    <property type="project" value="InterPro"/>
</dbReference>
<proteinExistence type="predicted"/>
<evidence type="ECO:0008006" key="2">
    <source>
        <dbReference type="Google" id="ProtNLM"/>
    </source>
</evidence>
<name>A0A382QMX3_9ZZZZ</name>
<accession>A0A382QMX3</accession>
<protein>
    <recommendedName>
        <fullName evidence="2">Amidohydrolase-related domain-containing protein</fullName>
    </recommendedName>
</protein>